<feature type="compositionally biased region" description="Low complexity" evidence="1">
    <location>
        <begin position="271"/>
        <end position="284"/>
    </location>
</feature>
<evidence type="ECO:0000313" key="2">
    <source>
        <dbReference type="EMBL" id="ORY73235.1"/>
    </source>
</evidence>
<dbReference type="Proteomes" id="UP000193467">
    <property type="component" value="Unassembled WGS sequence"/>
</dbReference>
<feature type="region of interest" description="Disordered" evidence="1">
    <location>
        <begin position="494"/>
        <end position="597"/>
    </location>
</feature>
<feature type="compositionally biased region" description="Basic and acidic residues" evidence="1">
    <location>
        <begin position="509"/>
        <end position="521"/>
    </location>
</feature>
<feature type="compositionally biased region" description="Acidic residues" evidence="1">
    <location>
        <begin position="530"/>
        <end position="560"/>
    </location>
</feature>
<sequence>MSSSVSAASELLYALQHGSPLPQALAAQLQGAAAASSPPVIYDFVPPLPPRAARPAASPTVVEASPAPLVVDSPPAEEQATTHRCSQCKQDRPLDEFPTRLTTLQPFLVCKSHAWYWTPAKRELHWAPEGISTMETVCREVGEVVSEQRTAGSWIVRGTAEDRNAIVTRVASVQNWVALPVAMRKSRASGPAPPPPHHYQLKTRGINAQAPTWRLVVTFHESQRKHVVAFKKDVGRKPGTWAKSSVAKTEEQAPTETSEQPQEEHESTSDPPRNQAVQQQQQQPHPQPQEGRRTGINPQHPAPRVDPTPPLQQPVQGQTDANAEASSSGHSSSSGSHRRSSSVTTSDHPPPKRTRRVEPSLLCLSPSLSRHSPLYSRSSSHTPRARPSTPLIAPRAAFAQLPSSNTRSTNDSSSDPPTSSSTPFYSSTFAPPPPTHNPPHRASSTRTPIQPLTLDELLASPYTDPPTIPLRQRTMQLNAAAYYAATSAARARSTSEGASSAGGGSANAGREREGQRGRAEPSSDIATMFDDGDVESEEEAMATDGGEEEESEEEDDDGDGGDWLTGLVKGELIGLGQASQEEIDELESGGEESGGEE</sequence>
<feature type="region of interest" description="Disordered" evidence="1">
    <location>
        <begin position="237"/>
        <end position="448"/>
    </location>
</feature>
<feature type="compositionally biased region" description="Polar residues" evidence="1">
    <location>
        <begin position="242"/>
        <end position="260"/>
    </location>
</feature>
<evidence type="ECO:0000256" key="1">
    <source>
        <dbReference type="SAM" id="MobiDB-lite"/>
    </source>
</evidence>
<dbReference type="EMBL" id="MCGR01000047">
    <property type="protein sequence ID" value="ORY73235.1"/>
    <property type="molecule type" value="Genomic_DNA"/>
</dbReference>
<gene>
    <name evidence="2" type="ORF">BCR35DRAFT_307254</name>
</gene>
<protein>
    <submittedName>
        <fullName evidence="2">Uncharacterized protein</fullName>
    </submittedName>
</protein>
<accession>A0A1Y2EQX3</accession>
<reference evidence="2 3" key="1">
    <citation type="submission" date="2016-07" db="EMBL/GenBank/DDBJ databases">
        <title>Pervasive Adenine N6-methylation of Active Genes in Fungi.</title>
        <authorList>
            <consortium name="DOE Joint Genome Institute"/>
            <person name="Mondo S.J."/>
            <person name="Dannebaum R.O."/>
            <person name="Kuo R.C."/>
            <person name="Labutti K."/>
            <person name="Haridas S."/>
            <person name="Kuo A."/>
            <person name="Salamov A."/>
            <person name="Ahrendt S.R."/>
            <person name="Lipzen A."/>
            <person name="Sullivan W."/>
            <person name="Andreopoulos W.B."/>
            <person name="Clum A."/>
            <person name="Lindquist E."/>
            <person name="Daum C."/>
            <person name="Ramamoorthy G.K."/>
            <person name="Gryganskyi A."/>
            <person name="Culley D."/>
            <person name="Magnuson J.K."/>
            <person name="James T.Y."/>
            <person name="O'Malley M.A."/>
            <person name="Stajich J.E."/>
            <person name="Spatafora J.W."/>
            <person name="Visel A."/>
            <person name="Grigoriev I.V."/>
        </authorList>
    </citation>
    <scope>NUCLEOTIDE SEQUENCE [LARGE SCALE GENOMIC DNA]</scope>
    <source>
        <strain evidence="2 3">62-1032</strain>
    </source>
</reference>
<feature type="compositionally biased region" description="Low complexity" evidence="1">
    <location>
        <begin position="326"/>
        <end position="335"/>
    </location>
</feature>
<name>A0A1Y2EQX3_9BASI</name>
<comment type="caution">
    <text evidence="2">The sequence shown here is derived from an EMBL/GenBank/DDBJ whole genome shotgun (WGS) entry which is preliminary data.</text>
</comment>
<proteinExistence type="predicted"/>
<organism evidence="2 3">
    <name type="scientific">Leucosporidium creatinivorum</name>
    <dbReference type="NCBI Taxonomy" id="106004"/>
    <lineage>
        <taxon>Eukaryota</taxon>
        <taxon>Fungi</taxon>
        <taxon>Dikarya</taxon>
        <taxon>Basidiomycota</taxon>
        <taxon>Pucciniomycotina</taxon>
        <taxon>Microbotryomycetes</taxon>
        <taxon>Leucosporidiales</taxon>
        <taxon>Leucosporidium</taxon>
    </lineage>
</organism>
<dbReference type="OrthoDB" id="2528772at2759"/>
<feature type="compositionally biased region" description="Low complexity" evidence="1">
    <location>
        <begin position="360"/>
        <end position="381"/>
    </location>
</feature>
<dbReference type="PANTHER" id="PTHR48125">
    <property type="entry name" value="LP07818P1"/>
    <property type="match status" value="1"/>
</dbReference>
<dbReference type="PANTHER" id="PTHR48125:SF12">
    <property type="entry name" value="AT HOOK TRANSCRIPTION FACTOR FAMILY-RELATED"/>
    <property type="match status" value="1"/>
</dbReference>
<feature type="compositionally biased region" description="Acidic residues" evidence="1">
    <location>
        <begin position="581"/>
        <end position="597"/>
    </location>
</feature>
<dbReference type="InParanoid" id="A0A1Y2EQX3"/>
<keyword evidence="3" id="KW-1185">Reference proteome</keyword>
<feature type="compositionally biased region" description="Polar residues" evidence="1">
    <location>
        <begin position="313"/>
        <end position="325"/>
    </location>
</feature>
<dbReference type="AlphaFoldDB" id="A0A1Y2EQX3"/>
<feature type="compositionally biased region" description="Pro residues" evidence="1">
    <location>
        <begin position="300"/>
        <end position="312"/>
    </location>
</feature>
<feature type="compositionally biased region" description="Low complexity" evidence="1">
    <location>
        <begin position="402"/>
        <end position="429"/>
    </location>
</feature>
<evidence type="ECO:0000313" key="3">
    <source>
        <dbReference type="Proteomes" id="UP000193467"/>
    </source>
</evidence>
<feature type="region of interest" description="Disordered" evidence="1">
    <location>
        <begin position="67"/>
        <end position="90"/>
    </location>
</feature>